<dbReference type="Gene3D" id="2.60.40.10">
    <property type="entry name" value="Immunoglobulins"/>
    <property type="match status" value="1"/>
</dbReference>
<dbReference type="InterPro" id="IPR013783">
    <property type="entry name" value="Ig-like_fold"/>
</dbReference>
<reference evidence="2 3" key="1">
    <citation type="submission" date="2017-06" db="EMBL/GenBank/DDBJ databases">
        <title>Sequencing and comparative analysis of myxobacterial genomes.</title>
        <authorList>
            <person name="Rupp O."/>
            <person name="Goesmann A."/>
            <person name="Sogaard-Andersen L."/>
        </authorList>
    </citation>
    <scope>NUCLEOTIDE SEQUENCE [LARGE SCALE GENOMIC DNA]</scope>
    <source>
        <strain evidence="2 3">DSM 14697</strain>
    </source>
</reference>
<dbReference type="KEGG" id="mmas:MYMAC_000516"/>
<protein>
    <submittedName>
        <fullName evidence="2">Uncharacterized protein</fullName>
    </submittedName>
</protein>
<dbReference type="EMBL" id="CP022203">
    <property type="protein sequence ID" value="ATB44933.1"/>
    <property type="molecule type" value="Genomic_DNA"/>
</dbReference>
<name>A0A250JMP2_9BACT</name>
<feature type="signal peptide" evidence="1">
    <location>
        <begin position="1"/>
        <end position="23"/>
    </location>
</feature>
<organism evidence="2 3">
    <name type="scientific">Corallococcus macrosporus DSM 14697</name>
    <dbReference type="NCBI Taxonomy" id="1189310"/>
    <lineage>
        <taxon>Bacteria</taxon>
        <taxon>Pseudomonadati</taxon>
        <taxon>Myxococcota</taxon>
        <taxon>Myxococcia</taxon>
        <taxon>Myxococcales</taxon>
        <taxon>Cystobacterineae</taxon>
        <taxon>Myxococcaceae</taxon>
        <taxon>Corallococcus</taxon>
    </lineage>
</organism>
<feature type="chain" id="PRO_5013100707" evidence="1">
    <location>
        <begin position="24"/>
        <end position="127"/>
    </location>
</feature>
<dbReference type="RefSeq" id="WP_239989296.1">
    <property type="nucleotide sequence ID" value="NZ_CP022203.1"/>
</dbReference>
<dbReference type="Proteomes" id="UP000217343">
    <property type="component" value="Chromosome"/>
</dbReference>
<gene>
    <name evidence="2" type="ORF">MYMAC_000516</name>
</gene>
<keyword evidence="1" id="KW-0732">Signal</keyword>
<dbReference type="PROSITE" id="PS51257">
    <property type="entry name" value="PROKAR_LIPOPROTEIN"/>
    <property type="match status" value="1"/>
</dbReference>
<sequence length="127" mass="13247">MSHSYSKVFGALALLGLAVSCRANSPPMVSTGPRPSPQVVSAGGEVSFVFEVEDPDGDAMSFEWRQMPEQPAGRFSDPAARNPTWVAPDVSDTTTFAFLVIVEDSEGDAIVAQGPGVIVHAAASQAP</sequence>
<evidence type="ECO:0000313" key="3">
    <source>
        <dbReference type="Proteomes" id="UP000217343"/>
    </source>
</evidence>
<evidence type="ECO:0000313" key="2">
    <source>
        <dbReference type="EMBL" id="ATB44933.1"/>
    </source>
</evidence>
<accession>A0A250JMP2</accession>
<evidence type="ECO:0000256" key="1">
    <source>
        <dbReference type="SAM" id="SignalP"/>
    </source>
</evidence>
<keyword evidence="3" id="KW-1185">Reference proteome</keyword>
<proteinExistence type="predicted"/>
<dbReference type="AlphaFoldDB" id="A0A250JMP2"/>